<sequence>MKNLKKYIALLGLFGLSACSDSFLDKKPVDLLTAEQVFSSPEAVEAYFATLYKDLPIEDFSYCNGRFGEFPGNGDGYTANWTWEATNSNNASNNDENWGKLYRAIRNVNTFIKEIATVSIPEATKNAYVAEARFVRAYYYQELVKYWGGVPILLEPQTAVDGNTQELNLPRSKEADVWDLVKSDLDFAAANLPITSVYGRANKFVALALLSRSMLHAGSIAKFGTVELEGLVGVDPAKATPYLQAAYDASKAIIDGGKYSLFNKYPTDKAQNFQMLFYELQGNPEAIFCKGWDYESTRRTHSQDLMALPEAVRSPIGYANRLTPPLDMIERFEYVDGSEGTLNIGTPGAYVHYKNPQDVFKNKDPRFFGSVISTGSSFKGVEITGQRGVIFNGVRYNGTALNQYFDIDKKQIVANPTANSVRATGNSNNGASVFWLKKWLDPVRPANLCVDWTSETDWLDMRLGEVLLNYAEAAFELGKPAAEALDAVNQLRTRAGIAKLTTIDRAKIRNERNVELAFENRTFWDLRRWRTLTTEFSGWIPNGLYIYYDVNSKDYVFEKTPNGGGKTYQVKDYYFQIPASERSKAGSLLGNGNPGY</sequence>
<dbReference type="Gene3D" id="1.25.40.390">
    <property type="match status" value="1"/>
</dbReference>
<name>A0A368JMG3_9BACT</name>
<comment type="similarity">
    <text evidence="2">Belongs to the SusD family.</text>
</comment>
<proteinExistence type="inferred from homology"/>
<evidence type="ECO:0000256" key="3">
    <source>
        <dbReference type="ARBA" id="ARBA00022729"/>
    </source>
</evidence>
<dbReference type="Proteomes" id="UP000253383">
    <property type="component" value="Unassembled WGS sequence"/>
</dbReference>
<dbReference type="InterPro" id="IPR033985">
    <property type="entry name" value="SusD-like_N"/>
</dbReference>
<protein>
    <submittedName>
        <fullName evidence="8">RagB/SusD family nutrient uptake outer membrane protein</fullName>
    </submittedName>
</protein>
<organism evidence="8 9">
    <name type="scientific">Larkinella punicea</name>
    <dbReference type="NCBI Taxonomy" id="2315727"/>
    <lineage>
        <taxon>Bacteria</taxon>
        <taxon>Pseudomonadati</taxon>
        <taxon>Bacteroidota</taxon>
        <taxon>Cytophagia</taxon>
        <taxon>Cytophagales</taxon>
        <taxon>Spirosomataceae</taxon>
        <taxon>Larkinella</taxon>
    </lineage>
</organism>
<accession>A0A368JMG3</accession>
<dbReference type="InterPro" id="IPR011990">
    <property type="entry name" value="TPR-like_helical_dom_sf"/>
</dbReference>
<keyword evidence="4" id="KW-0472">Membrane</keyword>
<evidence type="ECO:0000313" key="8">
    <source>
        <dbReference type="EMBL" id="RCR67844.1"/>
    </source>
</evidence>
<dbReference type="OrthoDB" id="5694214at2"/>
<keyword evidence="5" id="KW-0998">Cell outer membrane</keyword>
<evidence type="ECO:0000259" key="6">
    <source>
        <dbReference type="Pfam" id="PF07980"/>
    </source>
</evidence>
<dbReference type="RefSeq" id="WP_114407649.1">
    <property type="nucleotide sequence ID" value="NZ_QOWE01000016.1"/>
</dbReference>
<keyword evidence="9" id="KW-1185">Reference proteome</keyword>
<gene>
    <name evidence="8" type="ORF">DUE52_19135</name>
</gene>
<keyword evidence="3" id="KW-0732">Signal</keyword>
<dbReference type="PROSITE" id="PS51257">
    <property type="entry name" value="PROKAR_LIPOPROTEIN"/>
    <property type="match status" value="1"/>
</dbReference>
<comment type="subcellular location">
    <subcellularLocation>
        <location evidence="1">Cell outer membrane</location>
    </subcellularLocation>
</comment>
<evidence type="ECO:0000256" key="1">
    <source>
        <dbReference type="ARBA" id="ARBA00004442"/>
    </source>
</evidence>
<evidence type="ECO:0000256" key="2">
    <source>
        <dbReference type="ARBA" id="ARBA00006275"/>
    </source>
</evidence>
<dbReference type="AlphaFoldDB" id="A0A368JMG3"/>
<comment type="caution">
    <text evidence="8">The sequence shown here is derived from an EMBL/GenBank/DDBJ whole genome shotgun (WGS) entry which is preliminary data.</text>
</comment>
<evidence type="ECO:0000259" key="7">
    <source>
        <dbReference type="Pfam" id="PF14322"/>
    </source>
</evidence>
<evidence type="ECO:0000256" key="4">
    <source>
        <dbReference type="ARBA" id="ARBA00023136"/>
    </source>
</evidence>
<evidence type="ECO:0000313" key="9">
    <source>
        <dbReference type="Proteomes" id="UP000253383"/>
    </source>
</evidence>
<dbReference type="Pfam" id="PF14322">
    <property type="entry name" value="SusD-like_3"/>
    <property type="match status" value="1"/>
</dbReference>
<reference evidence="8 9" key="1">
    <citation type="submission" date="2018-07" db="EMBL/GenBank/DDBJ databases">
        <title>Genome analysis of Larkinella rosea.</title>
        <authorList>
            <person name="Zhou Z."/>
            <person name="Wang G."/>
        </authorList>
    </citation>
    <scope>NUCLEOTIDE SEQUENCE [LARGE SCALE GENOMIC DNA]</scope>
    <source>
        <strain evidence="9">zzj9</strain>
    </source>
</reference>
<evidence type="ECO:0000256" key="5">
    <source>
        <dbReference type="ARBA" id="ARBA00023237"/>
    </source>
</evidence>
<dbReference type="SUPFAM" id="SSF48452">
    <property type="entry name" value="TPR-like"/>
    <property type="match status" value="1"/>
</dbReference>
<feature type="domain" description="SusD-like N-terminal" evidence="7">
    <location>
        <begin position="23"/>
        <end position="214"/>
    </location>
</feature>
<dbReference type="GO" id="GO:0009279">
    <property type="term" value="C:cell outer membrane"/>
    <property type="evidence" value="ECO:0007669"/>
    <property type="project" value="UniProtKB-SubCell"/>
</dbReference>
<dbReference type="InterPro" id="IPR012944">
    <property type="entry name" value="SusD_RagB_dom"/>
</dbReference>
<feature type="domain" description="RagB/SusD" evidence="6">
    <location>
        <begin position="284"/>
        <end position="596"/>
    </location>
</feature>
<dbReference type="Pfam" id="PF07980">
    <property type="entry name" value="SusD_RagB"/>
    <property type="match status" value="1"/>
</dbReference>
<dbReference type="EMBL" id="QOWE01000016">
    <property type="protein sequence ID" value="RCR67844.1"/>
    <property type="molecule type" value="Genomic_DNA"/>
</dbReference>